<gene>
    <name evidence="1" type="ORF">TCM_043288</name>
</gene>
<dbReference type="HOGENOM" id="CLU_2502443_0_0_1"/>
<proteinExistence type="predicted"/>
<dbReference type="AlphaFoldDB" id="A0A061FVH7"/>
<keyword evidence="2" id="KW-1185">Reference proteome</keyword>
<dbReference type="EMBL" id="CM001888">
    <property type="protein sequence ID" value="EOY18804.1"/>
    <property type="molecule type" value="Genomic_DNA"/>
</dbReference>
<organism evidence="1 2">
    <name type="scientific">Theobroma cacao</name>
    <name type="common">Cacao</name>
    <name type="synonym">Cocoa</name>
    <dbReference type="NCBI Taxonomy" id="3641"/>
    <lineage>
        <taxon>Eukaryota</taxon>
        <taxon>Viridiplantae</taxon>
        <taxon>Streptophyta</taxon>
        <taxon>Embryophyta</taxon>
        <taxon>Tracheophyta</taxon>
        <taxon>Spermatophyta</taxon>
        <taxon>Magnoliopsida</taxon>
        <taxon>eudicotyledons</taxon>
        <taxon>Gunneridae</taxon>
        <taxon>Pentapetalae</taxon>
        <taxon>rosids</taxon>
        <taxon>malvids</taxon>
        <taxon>Malvales</taxon>
        <taxon>Malvaceae</taxon>
        <taxon>Byttnerioideae</taxon>
        <taxon>Theobroma</taxon>
    </lineage>
</organism>
<evidence type="ECO:0000313" key="2">
    <source>
        <dbReference type="Proteomes" id="UP000026915"/>
    </source>
</evidence>
<protein>
    <submittedName>
        <fullName evidence="1">Uncharacterized protein</fullName>
    </submittedName>
</protein>
<sequence>MGPIGDWNVRADGWRSLNGDVRSLRVMLEPSGCYGACERWSANKIKELEKENVVVWGREVLIKVVACAVLHTLWLASNLERSFLRE</sequence>
<accession>A0A061FVH7</accession>
<name>A0A061FVH7_THECC</name>
<dbReference type="InParanoid" id="A0A061FVH7"/>
<reference evidence="1 2" key="1">
    <citation type="journal article" date="2013" name="Genome Biol.">
        <title>The genome sequence of the most widely cultivated cacao type and its use to identify candidate genes regulating pod color.</title>
        <authorList>
            <person name="Motamayor J.C."/>
            <person name="Mockaitis K."/>
            <person name="Schmutz J."/>
            <person name="Haiminen N."/>
            <person name="Iii D.L."/>
            <person name="Cornejo O."/>
            <person name="Findley S.D."/>
            <person name="Zheng P."/>
            <person name="Utro F."/>
            <person name="Royaert S."/>
            <person name="Saski C."/>
            <person name="Jenkins J."/>
            <person name="Podicheti R."/>
            <person name="Zhao M."/>
            <person name="Scheffler B.E."/>
            <person name="Stack J.C."/>
            <person name="Feltus F.A."/>
            <person name="Mustiga G.M."/>
            <person name="Amores F."/>
            <person name="Phillips W."/>
            <person name="Marelli J.P."/>
            <person name="May G.D."/>
            <person name="Shapiro H."/>
            <person name="Ma J."/>
            <person name="Bustamante C.D."/>
            <person name="Schnell R.J."/>
            <person name="Main D."/>
            <person name="Gilbert D."/>
            <person name="Parida L."/>
            <person name="Kuhn D.N."/>
        </authorList>
    </citation>
    <scope>NUCLEOTIDE SEQUENCE [LARGE SCALE GENOMIC DNA]</scope>
    <source>
        <strain evidence="2">cv. Matina 1-6</strain>
    </source>
</reference>
<evidence type="ECO:0000313" key="1">
    <source>
        <dbReference type="EMBL" id="EOY18804.1"/>
    </source>
</evidence>
<dbReference type="Proteomes" id="UP000026915">
    <property type="component" value="Chromosome 10"/>
</dbReference>
<dbReference type="Gramene" id="EOY18804">
    <property type="protein sequence ID" value="EOY18804"/>
    <property type="gene ID" value="TCM_043288"/>
</dbReference>